<dbReference type="Pfam" id="PF00239">
    <property type="entry name" value="Resolvase"/>
    <property type="match status" value="1"/>
</dbReference>
<dbReference type="InterPro" id="IPR036162">
    <property type="entry name" value="Resolvase-like_N_sf"/>
</dbReference>
<dbReference type="GO" id="GO:0000150">
    <property type="term" value="F:DNA strand exchange activity"/>
    <property type="evidence" value="ECO:0007669"/>
    <property type="project" value="InterPro"/>
</dbReference>
<comment type="similarity">
    <text evidence="1">Belongs to the site-specific recombinase resolvase family.</text>
</comment>
<keyword evidence="2" id="KW-0229">DNA integration</keyword>
<dbReference type="AlphaFoldDB" id="A0A4Y3TW16"/>
<dbReference type="InterPro" id="IPR009057">
    <property type="entry name" value="Homeodomain-like_sf"/>
</dbReference>
<dbReference type="Gene3D" id="3.40.50.1390">
    <property type="entry name" value="Resolvase, N-terminal catalytic domain"/>
    <property type="match status" value="1"/>
</dbReference>
<feature type="domain" description="Resolvase/invertase-type recombinase catalytic" evidence="6">
    <location>
        <begin position="1"/>
        <end position="144"/>
    </location>
</feature>
<dbReference type="CDD" id="cd03768">
    <property type="entry name" value="SR_ResInv"/>
    <property type="match status" value="1"/>
</dbReference>
<evidence type="ECO:0000256" key="2">
    <source>
        <dbReference type="ARBA" id="ARBA00022908"/>
    </source>
</evidence>
<dbReference type="Gene3D" id="1.10.10.60">
    <property type="entry name" value="Homeodomain-like"/>
    <property type="match status" value="1"/>
</dbReference>
<dbReference type="GO" id="GO:0015074">
    <property type="term" value="P:DNA integration"/>
    <property type="evidence" value="ECO:0007669"/>
    <property type="project" value="UniProtKB-KW"/>
</dbReference>
<dbReference type="Proteomes" id="UP000317730">
    <property type="component" value="Unassembled WGS sequence"/>
</dbReference>
<feature type="active site" description="O-(5'-phospho-DNA)-serine intermediate" evidence="5">
    <location>
        <position position="9"/>
    </location>
</feature>
<accession>A0A4Y3TW16</accession>
<keyword evidence="8" id="KW-1185">Reference proteome</keyword>
<dbReference type="SUPFAM" id="SSF46689">
    <property type="entry name" value="Homeodomain-like"/>
    <property type="match status" value="1"/>
</dbReference>
<dbReference type="InterPro" id="IPR006119">
    <property type="entry name" value="Resolv_N"/>
</dbReference>
<evidence type="ECO:0000313" key="8">
    <source>
        <dbReference type="Proteomes" id="UP000317730"/>
    </source>
</evidence>
<dbReference type="RefSeq" id="WP_141376138.1">
    <property type="nucleotide sequence ID" value="NZ_BAPL01000012.1"/>
</dbReference>
<dbReference type="PANTHER" id="PTHR30461">
    <property type="entry name" value="DNA-INVERTASE FROM LAMBDOID PROPHAGE"/>
    <property type="match status" value="1"/>
</dbReference>
<dbReference type="PROSITE" id="PS51736">
    <property type="entry name" value="RECOMBINASES_3"/>
    <property type="match status" value="1"/>
</dbReference>
<organism evidence="7 8">
    <name type="scientific">Acetobacter peroxydans</name>
    <dbReference type="NCBI Taxonomy" id="104098"/>
    <lineage>
        <taxon>Bacteria</taxon>
        <taxon>Pseudomonadati</taxon>
        <taxon>Pseudomonadota</taxon>
        <taxon>Alphaproteobacteria</taxon>
        <taxon>Acetobacterales</taxon>
        <taxon>Acetobacteraceae</taxon>
        <taxon>Acetobacter</taxon>
    </lineage>
</organism>
<evidence type="ECO:0000256" key="1">
    <source>
        <dbReference type="ARBA" id="ARBA00009913"/>
    </source>
</evidence>
<name>A0A4Y3TW16_9PROT</name>
<dbReference type="EMBL" id="BJMV01000007">
    <property type="protein sequence ID" value="GEB85669.1"/>
    <property type="molecule type" value="Genomic_DNA"/>
</dbReference>
<sequence length="192" mass="21187">MLYGYARVSTSRKDEEGFFVQTTSSQIESLINAGVDSSNIFEDRVSGKEKNRPGLDALLAKVRSGDVIVVWKLDRLGRSVRNLLELAEILKSKRVTIRSISDGIDTGGALGGFLMTILGAVAELERENIVERVKSGLQAAKNRGIQVGRRRALSQQACKDILNSIKCGERVSDIARRYSVSRATVYRSIDRI</sequence>
<dbReference type="InterPro" id="IPR006118">
    <property type="entry name" value="Recombinase_CS"/>
</dbReference>
<dbReference type="InterPro" id="IPR006120">
    <property type="entry name" value="Resolvase_HTH_dom"/>
</dbReference>
<evidence type="ECO:0000256" key="3">
    <source>
        <dbReference type="ARBA" id="ARBA00023125"/>
    </source>
</evidence>
<reference evidence="7 8" key="1">
    <citation type="submission" date="2019-06" db="EMBL/GenBank/DDBJ databases">
        <title>Whole genome shotgun sequence of Acetobacter peroxydans NBRC 13755.</title>
        <authorList>
            <person name="Hosoyama A."/>
            <person name="Uohara A."/>
            <person name="Ohji S."/>
            <person name="Ichikawa N."/>
        </authorList>
    </citation>
    <scope>NUCLEOTIDE SEQUENCE [LARGE SCALE GENOMIC DNA]</scope>
    <source>
        <strain evidence="7 8">NBRC 13755</strain>
    </source>
</reference>
<dbReference type="PANTHER" id="PTHR30461:SF2">
    <property type="entry name" value="SERINE RECOMBINASE PINE-RELATED"/>
    <property type="match status" value="1"/>
</dbReference>
<dbReference type="Pfam" id="PF02796">
    <property type="entry name" value="HTH_7"/>
    <property type="match status" value="1"/>
</dbReference>
<proteinExistence type="inferred from homology"/>
<evidence type="ECO:0000259" key="6">
    <source>
        <dbReference type="PROSITE" id="PS51736"/>
    </source>
</evidence>
<evidence type="ECO:0000313" key="7">
    <source>
        <dbReference type="EMBL" id="GEB85669.1"/>
    </source>
</evidence>
<dbReference type="InterPro" id="IPR050639">
    <property type="entry name" value="SSR_resolvase"/>
</dbReference>
<keyword evidence="3" id="KW-0238">DNA-binding</keyword>
<dbReference type="SUPFAM" id="SSF53041">
    <property type="entry name" value="Resolvase-like"/>
    <property type="match status" value="1"/>
</dbReference>
<dbReference type="OrthoDB" id="2290206at2"/>
<evidence type="ECO:0000256" key="5">
    <source>
        <dbReference type="PIRSR" id="PIRSR606118-50"/>
    </source>
</evidence>
<dbReference type="PROSITE" id="PS00398">
    <property type="entry name" value="RECOMBINASES_2"/>
    <property type="match status" value="1"/>
</dbReference>
<evidence type="ECO:0000256" key="4">
    <source>
        <dbReference type="ARBA" id="ARBA00023172"/>
    </source>
</evidence>
<dbReference type="SMART" id="SM00857">
    <property type="entry name" value="Resolvase"/>
    <property type="match status" value="1"/>
</dbReference>
<gene>
    <name evidence="7" type="ORF">APE01nite_14660</name>
</gene>
<comment type="caution">
    <text evidence="7">The sequence shown here is derived from an EMBL/GenBank/DDBJ whole genome shotgun (WGS) entry which is preliminary data.</text>
</comment>
<keyword evidence="4" id="KW-0233">DNA recombination</keyword>
<protein>
    <submittedName>
        <fullName evidence="7">Transposase</fullName>
    </submittedName>
</protein>
<dbReference type="GO" id="GO:0003677">
    <property type="term" value="F:DNA binding"/>
    <property type="evidence" value="ECO:0007669"/>
    <property type="project" value="UniProtKB-KW"/>
</dbReference>